<name>A0A2C9DJS8_MICEC</name>
<feature type="active site" description="Proton donor" evidence="2">
    <location>
        <position position="133"/>
    </location>
</feature>
<reference evidence="4" key="1">
    <citation type="journal article" date="2017" name="Tetrahedron">
        <title>Isolation, structure elucidation and biosynthesis of monomeric benzo[b]fluorene nenestatin from Micromonospora echinospora SCSIO 04089.</title>
        <authorList>
            <person name="Jiang X."/>
            <person name="Zhang Q."/>
            <person name="Zhu Y."/>
            <person name="Nie F."/>
            <person name="Wu Z."/>
            <person name="Yang C."/>
            <person name="Zhang L."/>
            <person name="Tian X."/>
            <person name="Zhang C."/>
        </authorList>
    </citation>
    <scope>NUCLEOTIDE SEQUENCE</scope>
    <source>
        <strain evidence="4">SCSIO 04089</strain>
    </source>
</reference>
<sequence>MKVEELAVTGAFVFTPDVYPDHRGSFVSPFQQRAFASAKGAPFLPVAQTNHSVSRRGVVRGIHYTVTPPGTTKYVYCAAGEAIDIVVDIRVGSPTYGKWDAVRVNPRDFRAVYFPVGVGHAFVALADDTVMSYMLTSAYVPEYEKAISVFDPDLGLPIPGDIEPIVSERDSVGPRLAEAAEAGLLPDYQECRAIEERLLRSAS</sequence>
<dbReference type="InterPro" id="IPR000888">
    <property type="entry name" value="RmlC-like"/>
</dbReference>
<dbReference type="GO" id="GO:0008830">
    <property type="term" value="F:dTDP-4-dehydrorhamnose 3,5-epimerase activity"/>
    <property type="evidence" value="ECO:0007669"/>
    <property type="project" value="InterPro"/>
</dbReference>
<dbReference type="PANTHER" id="PTHR21047">
    <property type="entry name" value="DTDP-6-DEOXY-D-GLUCOSE-3,5 EPIMERASE"/>
    <property type="match status" value="1"/>
</dbReference>
<organism evidence="4">
    <name type="scientific">Micromonospora echinospora</name>
    <name type="common">Micromonospora purpurea</name>
    <dbReference type="NCBI Taxonomy" id="1877"/>
    <lineage>
        <taxon>Bacteria</taxon>
        <taxon>Bacillati</taxon>
        <taxon>Actinomycetota</taxon>
        <taxon>Actinomycetes</taxon>
        <taxon>Micromonosporales</taxon>
        <taxon>Micromonosporaceae</taxon>
        <taxon>Micromonospora</taxon>
    </lineage>
</organism>
<dbReference type="InterPro" id="IPR011051">
    <property type="entry name" value="RmlC_Cupin_sf"/>
</dbReference>
<dbReference type="InterPro" id="IPR014710">
    <property type="entry name" value="RmlC-like_jellyroll"/>
</dbReference>
<dbReference type="SUPFAM" id="SSF51182">
    <property type="entry name" value="RmlC-like cupins"/>
    <property type="match status" value="1"/>
</dbReference>
<comment type="similarity">
    <text evidence="1">Belongs to the dTDP-4-dehydrorhamnose 3,5-epimerase family.</text>
</comment>
<dbReference type="PANTHER" id="PTHR21047:SF2">
    <property type="entry name" value="THYMIDINE DIPHOSPHO-4-KETO-RHAMNOSE 3,5-EPIMERASE"/>
    <property type="match status" value="1"/>
</dbReference>
<proteinExistence type="inferred from homology"/>
<evidence type="ECO:0000256" key="1">
    <source>
        <dbReference type="ARBA" id="ARBA00010154"/>
    </source>
</evidence>
<dbReference type="Gene3D" id="2.60.120.10">
    <property type="entry name" value="Jelly Rolls"/>
    <property type="match status" value="1"/>
</dbReference>
<dbReference type="Pfam" id="PF00908">
    <property type="entry name" value="dTDP_sugar_isom"/>
    <property type="match status" value="1"/>
</dbReference>
<dbReference type="GO" id="GO:0000271">
    <property type="term" value="P:polysaccharide biosynthetic process"/>
    <property type="evidence" value="ECO:0007669"/>
    <property type="project" value="TreeGrafter"/>
</dbReference>
<dbReference type="AlphaFoldDB" id="A0A2C9DJS8"/>
<evidence type="ECO:0000256" key="2">
    <source>
        <dbReference type="PIRSR" id="PIRSR600888-1"/>
    </source>
</evidence>
<evidence type="ECO:0000256" key="3">
    <source>
        <dbReference type="PIRSR" id="PIRSR600888-3"/>
    </source>
</evidence>
<accession>A0A2C9DJS8</accession>
<dbReference type="GO" id="GO:0005829">
    <property type="term" value="C:cytosol"/>
    <property type="evidence" value="ECO:0007669"/>
    <property type="project" value="TreeGrafter"/>
</dbReference>
<evidence type="ECO:0000313" key="4">
    <source>
        <dbReference type="EMBL" id="ARD70895.1"/>
    </source>
</evidence>
<feature type="site" description="Participates in a stacking interaction with the thymidine ring of dTDP-4-oxo-6-deoxyglucose" evidence="3">
    <location>
        <position position="139"/>
    </location>
</feature>
<dbReference type="CDD" id="cd00438">
    <property type="entry name" value="cupin_RmlC"/>
    <property type="match status" value="1"/>
</dbReference>
<feature type="active site" description="Proton acceptor" evidence="2">
    <location>
        <position position="63"/>
    </location>
</feature>
<dbReference type="EMBL" id="KY454837">
    <property type="protein sequence ID" value="ARD70895.1"/>
    <property type="molecule type" value="Genomic_DNA"/>
</dbReference>
<protein>
    <submittedName>
        <fullName evidence="4">NDP-4-keto-6-deoxyhexose 3,5-epimerase</fullName>
    </submittedName>
</protein>